<name>A0A830HXX6_9CHLO</name>
<comment type="caution">
    <text evidence="6">The sequence shown here is derived from an EMBL/GenBank/DDBJ whole genome shotgun (WGS) entry which is preliminary data.</text>
</comment>
<dbReference type="InterPro" id="IPR037898">
    <property type="entry name" value="NudC_fam"/>
</dbReference>
<organism evidence="6 7">
    <name type="scientific">Pycnococcus provasolii</name>
    <dbReference type="NCBI Taxonomy" id="41880"/>
    <lineage>
        <taxon>Eukaryota</taxon>
        <taxon>Viridiplantae</taxon>
        <taxon>Chlorophyta</taxon>
        <taxon>Pseudoscourfieldiophyceae</taxon>
        <taxon>Pseudoscourfieldiales</taxon>
        <taxon>Pycnococcaceae</taxon>
        <taxon>Pycnococcus</taxon>
    </lineage>
</organism>
<dbReference type="InterPro" id="IPR008978">
    <property type="entry name" value="HSP20-like_chaperone"/>
</dbReference>
<evidence type="ECO:0000256" key="3">
    <source>
        <dbReference type="ARBA" id="ARBA00053226"/>
    </source>
</evidence>
<feature type="domain" description="CS" evidence="5">
    <location>
        <begin position="189"/>
        <end position="293"/>
    </location>
</feature>
<dbReference type="Pfam" id="PF04969">
    <property type="entry name" value="CS"/>
    <property type="match status" value="1"/>
</dbReference>
<evidence type="ECO:0000313" key="6">
    <source>
        <dbReference type="EMBL" id="GHP10650.1"/>
    </source>
</evidence>
<dbReference type="SUPFAM" id="SSF49764">
    <property type="entry name" value="HSP20-like chaperones"/>
    <property type="match status" value="1"/>
</dbReference>
<comment type="subcellular location">
    <subcellularLocation>
        <location evidence="1">Cytoplasm</location>
    </subcellularLocation>
</comment>
<keyword evidence="7" id="KW-1185">Reference proteome</keyword>
<dbReference type="FunFam" id="2.60.40.790:FF:000001">
    <property type="entry name" value="Nuclear migration protein nudC"/>
    <property type="match status" value="1"/>
</dbReference>
<feature type="compositionally biased region" description="Basic and acidic residues" evidence="4">
    <location>
        <begin position="118"/>
        <end position="127"/>
    </location>
</feature>
<feature type="compositionally biased region" description="Polar residues" evidence="4">
    <location>
        <begin position="146"/>
        <end position="156"/>
    </location>
</feature>
<evidence type="ECO:0000313" key="7">
    <source>
        <dbReference type="Proteomes" id="UP000660262"/>
    </source>
</evidence>
<protein>
    <recommendedName>
        <fullName evidence="5">CS domain-containing protein</fullName>
    </recommendedName>
</protein>
<dbReference type="OrthoDB" id="416217at2759"/>
<evidence type="ECO:0000256" key="4">
    <source>
        <dbReference type="SAM" id="MobiDB-lite"/>
    </source>
</evidence>
<dbReference type="CDD" id="cd06467">
    <property type="entry name" value="p23_NUDC_like"/>
    <property type="match status" value="1"/>
</dbReference>
<evidence type="ECO:0000256" key="2">
    <source>
        <dbReference type="ARBA" id="ARBA00022490"/>
    </source>
</evidence>
<evidence type="ECO:0000259" key="5">
    <source>
        <dbReference type="PROSITE" id="PS51203"/>
    </source>
</evidence>
<keyword evidence="2" id="KW-0963">Cytoplasm</keyword>
<sequence length="366" mass="40155">MASSSSSVDAVLGDLLQRVFHNKPKEFLMAVMRVLSTQNPSGFMDQPEEFAAGVVLQALKDQREAYWSPPSASAPSASAPPSGALTSAAAAVDVDELDRELILSQISQHSTFDDETQEAEKEKKQEKMTASSGNNKNDNAAPMDVNGTSASKDPSQNSEESEEKADSDNEDDDDDDDKHLQRPNAGNGGTATWGSWTQTLQDVAMRVFVPDGTKGRDINANIAKKHLTVKVHGEVIVDAPLSDVVKLDDSFWSVGDASVYDKELASNDATPTSRVVEVHLQKGDDMHWWDCVMEGDPKISTKKVEPENSKLSDLDGETRTTVEKMMFDQRQKALGLPTSEEQQKQDMLKKFMEAHPEMDFSQAKFT</sequence>
<dbReference type="Proteomes" id="UP000660262">
    <property type="component" value="Unassembled WGS sequence"/>
</dbReference>
<dbReference type="EMBL" id="BNJQ01000030">
    <property type="protein sequence ID" value="GHP10650.1"/>
    <property type="molecule type" value="Genomic_DNA"/>
</dbReference>
<feature type="region of interest" description="Disordered" evidence="4">
    <location>
        <begin position="105"/>
        <end position="194"/>
    </location>
</feature>
<dbReference type="GO" id="GO:0006457">
    <property type="term" value="P:protein folding"/>
    <property type="evidence" value="ECO:0007669"/>
    <property type="project" value="TreeGrafter"/>
</dbReference>
<accession>A0A830HXX6</accession>
<gene>
    <name evidence="6" type="ORF">PPROV_000938100</name>
</gene>
<dbReference type="GO" id="GO:0051082">
    <property type="term" value="F:unfolded protein binding"/>
    <property type="evidence" value="ECO:0007669"/>
    <property type="project" value="TreeGrafter"/>
</dbReference>
<dbReference type="InterPro" id="IPR007052">
    <property type="entry name" value="CS_dom"/>
</dbReference>
<proteinExistence type="predicted"/>
<evidence type="ECO:0000256" key="1">
    <source>
        <dbReference type="ARBA" id="ARBA00004496"/>
    </source>
</evidence>
<reference evidence="6" key="1">
    <citation type="submission" date="2020-10" db="EMBL/GenBank/DDBJ databases">
        <title>Unveiling of a novel bifunctional photoreceptor, Dualchrome1, isolated from a cosmopolitan green alga.</title>
        <authorList>
            <person name="Suzuki S."/>
            <person name="Kawachi M."/>
        </authorList>
    </citation>
    <scope>NUCLEOTIDE SEQUENCE</scope>
    <source>
        <strain evidence="6">NIES 2893</strain>
    </source>
</reference>
<feature type="compositionally biased region" description="Acidic residues" evidence="4">
    <location>
        <begin position="159"/>
        <end position="176"/>
    </location>
</feature>
<dbReference type="GO" id="GO:0005737">
    <property type="term" value="C:cytoplasm"/>
    <property type="evidence" value="ECO:0007669"/>
    <property type="project" value="UniProtKB-SubCell"/>
</dbReference>
<dbReference type="AlphaFoldDB" id="A0A830HXX6"/>
<dbReference type="PANTHER" id="PTHR12356">
    <property type="entry name" value="NUCLEAR MOVEMENT PROTEIN NUDC"/>
    <property type="match status" value="1"/>
</dbReference>
<dbReference type="PANTHER" id="PTHR12356:SF3">
    <property type="entry name" value="NUCLEAR MIGRATION PROTEIN NUDC"/>
    <property type="match status" value="1"/>
</dbReference>
<comment type="function">
    <text evidence="3">Small heat shock protein required for the establishment of auxin gradients and for patterning of the apical domain of the embryo. Involved in the specification of the cotyledon primordia. Also required for normal inflorescence and floral meristem function, normal developmental patterning and thermotolerance. Acts as a molecular chaperone.</text>
</comment>
<dbReference type="Gene3D" id="2.60.40.790">
    <property type="match status" value="1"/>
</dbReference>
<dbReference type="PROSITE" id="PS51203">
    <property type="entry name" value="CS"/>
    <property type="match status" value="1"/>
</dbReference>